<organism evidence="1 2">
    <name type="scientific">Shewanella gaetbuli</name>
    <dbReference type="NCBI Taxonomy" id="220752"/>
    <lineage>
        <taxon>Bacteria</taxon>
        <taxon>Pseudomonadati</taxon>
        <taxon>Pseudomonadota</taxon>
        <taxon>Gammaproteobacteria</taxon>
        <taxon>Alteromonadales</taxon>
        <taxon>Shewanellaceae</taxon>
        <taxon>Shewanella</taxon>
    </lineage>
</organism>
<evidence type="ECO:0000313" key="2">
    <source>
        <dbReference type="Proteomes" id="UP001139333"/>
    </source>
</evidence>
<accession>A0A9X1ZN55</accession>
<protein>
    <submittedName>
        <fullName evidence="1">Uncharacterized protein</fullName>
    </submittedName>
</protein>
<dbReference type="Proteomes" id="UP001139333">
    <property type="component" value="Unassembled WGS sequence"/>
</dbReference>
<evidence type="ECO:0000313" key="1">
    <source>
        <dbReference type="EMBL" id="MCL1142980.1"/>
    </source>
</evidence>
<dbReference type="AlphaFoldDB" id="A0A9X1ZN55"/>
<comment type="caution">
    <text evidence="1">The sequence shown here is derived from an EMBL/GenBank/DDBJ whole genome shotgun (WGS) entry which is preliminary data.</text>
</comment>
<reference evidence="1" key="1">
    <citation type="submission" date="2022-01" db="EMBL/GenBank/DDBJ databases">
        <title>Whole genome-based taxonomy of the Shewanellaceae.</title>
        <authorList>
            <person name="Martin-Rodriguez A.J."/>
        </authorList>
    </citation>
    <scope>NUCLEOTIDE SEQUENCE</scope>
    <source>
        <strain evidence="1">DSM 16422</strain>
    </source>
</reference>
<dbReference type="EMBL" id="JAKIKP010000006">
    <property type="protein sequence ID" value="MCL1142980.1"/>
    <property type="molecule type" value="Genomic_DNA"/>
</dbReference>
<gene>
    <name evidence="1" type="ORF">L2672_09770</name>
</gene>
<name>A0A9X1ZN55_9GAMM</name>
<dbReference type="InterPro" id="IPR056209">
    <property type="entry name" value="SU10_adaptor"/>
</dbReference>
<proteinExistence type="predicted"/>
<dbReference type="RefSeq" id="WP_248995666.1">
    <property type="nucleotide sequence ID" value="NZ_JAKIKP010000006.1"/>
</dbReference>
<keyword evidence="2" id="KW-1185">Reference proteome</keyword>
<sequence>MALVQEWVESISLDVPEPMAGTIARQVRMAIQEFFRQSEAWRHRETFTLTGDEYEFILGNLPANTYAYASRHAYITYSTGDRHKLTSTLPERLNPRTQGCPTEFAIDGNVILLSAIPPNGVLEVEVVVQPTRNIGEVDDAVCDRWFEYIRHGALAGLLKAPDRVWTNKSAAAEHERQFLLGIAKAKREMSRNRSRPKRNVRFNKGFAW</sequence>
<dbReference type="Pfam" id="PF24175">
    <property type="entry name" value="SU10_adaptor"/>
    <property type="match status" value="1"/>
</dbReference>